<dbReference type="GO" id="GO:0006998">
    <property type="term" value="P:nuclear envelope organization"/>
    <property type="evidence" value="ECO:0007669"/>
    <property type="project" value="TreeGrafter"/>
</dbReference>
<dbReference type="GO" id="GO:0007097">
    <property type="term" value="P:nuclear migration"/>
    <property type="evidence" value="ECO:0007669"/>
    <property type="project" value="TreeGrafter"/>
</dbReference>
<dbReference type="OrthoDB" id="10372301at2759"/>
<evidence type="ECO:0000256" key="2">
    <source>
        <dbReference type="SAM" id="Coils"/>
    </source>
</evidence>
<dbReference type="Proteomes" id="UP000663852">
    <property type="component" value="Unassembled WGS sequence"/>
</dbReference>
<name>A0A815I8V9_ADIRI</name>
<proteinExistence type="predicted"/>
<dbReference type="GO" id="GO:0090435">
    <property type="term" value="P:protein localization to nuclear envelope"/>
    <property type="evidence" value="ECO:0007669"/>
    <property type="project" value="TreeGrafter"/>
</dbReference>
<sequence length="544" mass="63417">MSCGPPSIMSKQDEKEDDSSIDTYQCQVASLDYTVNYISSAFTNVQELQTEFSTQYQHEKYTLTELNKRLQAFVDYVQQLESENAKYIELLANCRPDNCIIDTASEQCYLGVQSNLMQINQEKVNYDLEFELSQLQIGTYKHVFNWKDERRLKLEQELNQSSSTLADLRTAYGDMERQVDSVCAIWKNTFQQHLTIIHDWCQSKKETFALLLRTQALKNQMAFYKEFVSYSKHLFESLTVDVKQFSMFEFDKIVKKIRNDFEQFYKAVDYKSAEYYQMKMTQLDTEVKKILNYQQTDIVTQKQILSVEHERVQKSYSKKKELILKMETTHSTLESQLQSVQTQNQQKLEEQSKELQSLQESIMAIVCHIEETRQRKIQLESEIIVYCNLLDAIQMQNQQVVVCSPPAIESIKTRKLVVKINNKGPISILCPPDGTYISLVNRSKTEVNISRWILKRRLNSKRELRYTLPNEILLGSGRELRIYSKRGAAADEVPPTGRCVLTSLRQEYINNNLDSWGICDTTETVLVDENDEEKAFYSQSIAPK</sequence>
<comment type="caution">
    <text evidence="4">The sequence shown here is derived from an EMBL/GenBank/DDBJ whole genome shotgun (WGS) entry which is preliminary data.</text>
</comment>
<evidence type="ECO:0000313" key="5">
    <source>
        <dbReference type="Proteomes" id="UP000663852"/>
    </source>
</evidence>
<dbReference type="Gene3D" id="2.60.40.1260">
    <property type="entry name" value="Lamin Tail domain"/>
    <property type="match status" value="1"/>
</dbReference>
<dbReference type="AlphaFoldDB" id="A0A815I8V9"/>
<dbReference type="PANTHER" id="PTHR45721">
    <property type="entry name" value="LAMIN DM0-RELATED"/>
    <property type="match status" value="1"/>
</dbReference>
<evidence type="ECO:0000256" key="1">
    <source>
        <dbReference type="ARBA" id="ARBA00023054"/>
    </source>
</evidence>
<accession>A0A815I8V9</accession>
<organism evidence="4 5">
    <name type="scientific">Adineta ricciae</name>
    <name type="common">Rotifer</name>
    <dbReference type="NCBI Taxonomy" id="249248"/>
    <lineage>
        <taxon>Eukaryota</taxon>
        <taxon>Metazoa</taxon>
        <taxon>Spiralia</taxon>
        <taxon>Gnathifera</taxon>
        <taxon>Rotifera</taxon>
        <taxon>Eurotatoria</taxon>
        <taxon>Bdelloidea</taxon>
        <taxon>Adinetida</taxon>
        <taxon>Adinetidae</taxon>
        <taxon>Adineta</taxon>
    </lineage>
</organism>
<feature type="domain" description="LTD" evidence="3">
    <location>
        <begin position="404"/>
        <end position="541"/>
    </location>
</feature>
<dbReference type="Pfam" id="PF00932">
    <property type="entry name" value="LTD"/>
    <property type="match status" value="1"/>
</dbReference>
<reference evidence="4" key="1">
    <citation type="submission" date="2021-02" db="EMBL/GenBank/DDBJ databases">
        <authorList>
            <person name="Nowell W R."/>
        </authorList>
    </citation>
    <scope>NUCLEOTIDE SEQUENCE</scope>
</reference>
<dbReference type="InterPro" id="IPR036415">
    <property type="entry name" value="Lamin_tail_dom_sf"/>
</dbReference>
<dbReference type="GO" id="GO:0051664">
    <property type="term" value="P:nuclear pore localization"/>
    <property type="evidence" value="ECO:0007669"/>
    <property type="project" value="TreeGrafter"/>
</dbReference>
<dbReference type="PROSITE" id="PS51841">
    <property type="entry name" value="LTD"/>
    <property type="match status" value="1"/>
</dbReference>
<dbReference type="GO" id="GO:0031507">
    <property type="term" value="P:heterochromatin formation"/>
    <property type="evidence" value="ECO:0007669"/>
    <property type="project" value="TreeGrafter"/>
</dbReference>
<gene>
    <name evidence="4" type="ORF">EDS130_LOCUS33897</name>
</gene>
<keyword evidence="1 2" id="KW-0175">Coiled coil</keyword>
<dbReference type="GO" id="GO:0005652">
    <property type="term" value="C:nuclear lamina"/>
    <property type="evidence" value="ECO:0007669"/>
    <property type="project" value="TreeGrafter"/>
</dbReference>
<dbReference type="PANTHER" id="PTHR45721:SF12">
    <property type="entry name" value="INTERMEDIATE FILAMENT PROTEIN IFA-1"/>
    <property type="match status" value="1"/>
</dbReference>
<feature type="coiled-coil region" evidence="2">
    <location>
        <begin position="330"/>
        <end position="361"/>
    </location>
</feature>
<dbReference type="SUPFAM" id="SSF74853">
    <property type="entry name" value="Lamin A/C globular tail domain"/>
    <property type="match status" value="1"/>
</dbReference>
<dbReference type="EMBL" id="CAJNOJ010000276">
    <property type="protein sequence ID" value="CAF1362413.1"/>
    <property type="molecule type" value="Genomic_DNA"/>
</dbReference>
<dbReference type="InterPro" id="IPR001322">
    <property type="entry name" value="Lamin_tail_dom"/>
</dbReference>
<evidence type="ECO:0000313" key="4">
    <source>
        <dbReference type="EMBL" id="CAF1362413.1"/>
    </source>
</evidence>
<dbReference type="GO" id="GO:0005200">
    <property type="term" value="F:structural constituent of cytoskeleton"/>
    <property type="evidence" value="ECO:0007669"/>
    <property type="project" value="TreeGrafter"/>
</dbReference>
<evidence type="ECO:0000259" key="3">
    <source>
        <dbReference type="PROSITE" id="PS51841"/>
    </source>
</evidence>
<protein>
    <recommendedName>
        <fullName evidence="3">LTD domain-containing protein</fullName>
    </recommendedName>
</protein>